<dbReference type="Proteomes" id="UP000265614">
    <property type="component" value="Unassembled WGS sequence"/>
</dbReference>
<keyword evidence="1" id="KW-0812">Transmembrane</keyword>
<accession>A0A3A3Z2R8</accession>
<name>A0A3A3Z2R8_9ACTN</name>
<keyword evidence="1" id="KW-0472">Membrane</keyword>
<comment type="caution">
    <text evidence="2">The sequence shown here is derived from an EMBL/GenBank/DDBJ whole genome shotgun (WGS) entry which is preliminary data.</text>
</comment>
<protein>
    <submittedName>
        <fullName evidence="2">Uncharacterized protein</fullName>
    </submittedName>
</protein>
<organism evidence="2 3">
    <name type="scientific">Vallicoccus soli</name>
    <dbReference type="NCBI Taxonomy" id="2339232"/>
    <lineage>
        <taxon>Bacteria</taxon>
        <taxon>Bacillati</taxon>
        <taxon>Actinomycetota</taxon>
        <taxon>Actinomycetes</taxon>
        <taxon>Motilibacterales</taxon>
        <taxon>Vallicoccaceae</taxon>
        <taxon>Vallicoccus</taxon>
    </lineage>
</organism>
<keyword evidence="1" id="KW-1133">Transmembrane helix</keyword>
<reference evidence="2 3" key="1">
    <citation type="submission" date="2018-09" db="EMBL/GenBank/DDBJ databases">
        <title>YIM 75000 draft genome.</title>
        <authorList>
            <person name="Tang S."/>
            <person name="Feng Y."/>
        </authorList>
    </citation>
    <scope>NUCLEOTIDE SEQUENCE [LARGE SCALE GENOMIC DNA]</scope>
    <source>
        <strain evidence="2 3">YIM 75000</strain>
    </source>
</reference>
<keyword evidence="3" id="KW-1185">Reference proteome</keyword>
<dbReference type="RefSeq" id="WP_119950923.1">
    <property type="nucleotide sequence ID" value="NZ_QZEZ01000006.1"/>
</dbReference>
<dbReference type="EMBL" id="QZEZ01000006">
    <property type="protein sequence ID" value="RJK94741.1"/>
    <property type="molecule type" value="Genomic_DNA"/>
</dbReference>
<sequence>MFLEDLERIVTMLREDGESYWSRLPLRERLLLSALPSRAPYRRPFDVVKQSRNRIIVADLADLVTLPKDALNNLTLETTRVRVELHKEIAQVIVQNKDDAVAMATAENNKSYVQTQTDRSLKVWYSVLGPVAWFLPLLAALSIFMAVASFFTTTGKPVVEVPLWLSGFAAMAGVAAFMNHSVSGVLIAPFKRSEFRANDTARRRWRVSTTVAVTAILTAATTNLINR</sequence>
<evidence type="ECO:0000313" key="3">
    <source>
        <dbReference type="Proteomes" id="UP000265614"/>
    </source>
</evidence>
<feature type="transmembrane region" description="Helical" evidence="1">
    <location>
        <begin position="123"/>
        <end position="151"/>
    </location>
</feature>
<evidence type="ECO:0000313" key="2">
    <source>
        <dbReference type="EMBL" id="RJK94741.1"/>
    </source>
</evidence>
<feature type="transmembrane region" description="Helical" evidence="1">
    <location>
        <begin position="163"/>
        <end position="187"/>
    </location>
</feature>
<evidence type="ECO:0000256" key="1">
    <source>
        <dbReference type="SAM" id="Phobius"/>
    </source>
</evidence>
<dbReference type="AlphaFoldDB" id="A0A3A3Z2R8"/>
<feature type="transmembrane region" description="Helical" evidence="1">
    <location>
        <begin position="207"/>
        <end position="225"/>
    </location>
</feature>
<proteinExistence type="predicted"/>
<gene>
    <name evidence="2" type="ORF">D5H78_12950</name>
</gene>